<reference evidence="1 2" key="1">
    <citation type="submission" date="2016-10" db="EMBL/GenBank/DDBJ databases">
        <authorList>
            <person name="Varghese N."/>
            <person name="Submissions S."/>
        </authorList>
    </citation>
    <scope>NUCLEOTIDE SEQUENCE [LARGE SCALE GENOMIC DNA]</scope>
    <source>
        <strain evidence="1 2">DSM 16392</strain>
    </source>
</reference>
<gene>
    <name evidence="1" type="ORF">SAMN04488518_1215</name>
</gene>
<keyword evidence="2" id="KW-1185">Reference proteome</keyword>
<evidence type="ECO:0000313" key="1">
    <source>
        <dbReference type="EMBL" id="SFL19480.1"/>
    </source>
</evidence>
<dbReference type="EMBL" id="FOSK01000021">
    <property type="protein sequence ID" value="SFL19480.1"/>
    <property type="molecule type" value="Genomic_DNA"/>
</dbReference>
<accession>A0A1I4FQ57</accession>
<evidence type="ECO:0000313" key="2">
    <source>
        <dbReference type="Proteomes" id="UP000199598"/>
    </source>
</evidence>
<protein>
    <submittedName>
        <fullName evidence="1">Uncharacterized protein</fullName>
    </submittedName>
</protein>
<name>A0A1I4FQ57_9HYPH</name>
<dbReference type="Proteomes" id="UP000199598">
    <property type="component" value="Unassembled WGS sequence"/>
</dbReference>
<sequence>MLFNDTKCENLTKEYVNIRNGLESHQFKWLLSDDDIGAWPLEWNHLVGVYEKNPNAALIHYTIGKPYFGAYENTDWLKYKQQILFAVDEEPANVA</sequence>
<comment type="caution">
    <text evidence="1">The sequence shown here is derived from an EMBL/GenBank/DDBJ whole genome shotgun (WGS) entry which is preliminary data.</text>
</comment>
<proteinExistence type="predicted"/>
<organism evidence="1 2">
    <name type="scientific">Pseudovibrio ascidiaceicola</name>
    <dbReference type="NCBI Taxonomy" id="285279"/>
    <lineage>
        <taxon>Bacteria</taxon>
        <taxon>Pseudomonadati</taxon>
        <taxon>Pseudomonadota</taxon>
        <taxon>Alphaproteobacteria</taxon>
        <taxon>Hyphomicrobiales</taxon>
        <taxon>Stappiaceae</taxon>
        <taxon>Pseudovibrio</taxon>
    </lineage>
</organism>